<name>D2W2U3_NAEGR</name>
<evidence type="ECO:0000313" key="4">
    <source>
        <dbReference type="Proteomes" id="UP000006671"/>
    </source>
</evidence>
<evidence type="ECO:0000256" key="1">
    <source>
        <dbReference type="ARBA" id="ARBA00010884"/>
    </source>
</evidence>
<dbReference type="Gene3D" id="3.40.50.1820">
    <property type="entry name" value="alpha/beta hydrolase"/>
    <property type="match status" value="1"/>
</dbReference>
<gene>
    <name evidence="3" type="ORF">NAEGRDRAFT_54274</name>
</gene>
<feature type="active site" description="Charge relay system" evidence="2">
    <location>
        <position position="433"/>
    </location>
</feature>
<dbReference type="STRING" id="5762.D2W2U3"/>
<protein>
    <submittedName>
        <fullName evidence="3">Predicted protein</fullName>
    </submittedName>
</protein>
<feature type="active site" description="Charge relay system" evidence="2">
    <location>
        <position position="462"/>
    </location>
</feature>
<proteinExistence type="inferred from homology"/>
<dbReference type="GeneID" id="8856566"/>
<sequence>MSSSSNNDSNSNKQEFYNEFRKKKRESFFKRHSKSKLFKWACIGFAGYYTFVLCQKPWIYHPKAIHNADAFQEHLKRSVENFNRRFCPTPWLINTHAQTIYGAACRHIIDDQDEALFKKKRNQYEFEDGATINLDWFEPANTTTTNSSSDGGAAAATTGQQSERKKTTIFILPGLSGGTGAVGVKHLISSFVKAGYRCVVMDYKTTSNESSTIQHGHHTLPPIVGDLDPIDLDKPKSTNQTTKVIPGLTHTVKDIRNVIQLVRKEVGKDETLVGVGFSLGANTLLTYLSEHVGKDAPKKQGAKKLKDHHIHLPNDDGDESRNEFAYAISIGNPFDLNAATLALQSNIFQRMIYDRAYAKERIELYEKNKELLPEDYIKLLPTLRTTRDVDDKINRPLCEGKFENVEKFYEFHSSGNKMKKITVPTICLNALDDPISTYSSIPFEAFVNYDKLMLVTTTRGGHIASLDGFFAPKKESWMERTSVQIVKSMDEWREGLTKRTSKLD</sequence>
<evidence type="ECO:0000256" key="2">
    <source>
        <dbReference type="PIRSR" id="PIRSR005211-1"/>
    </source>
</evidence>
<comment type="similarity">
    <text evidence="1">Belongs to the AB hydrolase superfamily. AB hydrolase 4 family.</text>
</comment>
<dbReference type="OMA" id="NLDWFEP"/>
<dbReference type="AlphaFoldDB" id="D2W2U3"/>
<accession>D2W2U3</accession>
<dbReference type="InterPro" id="IPR050960">
    <property type="entry name" value="AB_hydrolase_4_sf"/>
</dbReference>
<dbReference type="EMBL" id="GG738928">
    <property type="protein sequence ID" value="EFC36611.1"/>
    <property type="molecule type" value="Genomic_DNA"/>
</dbReference>
<evidence type="ECO:0000313" key="3">
    <source>
        <dbReference type="EMBL" id="EFC36611.1"/>
    </source>
</evidence>
<keyword evidence="4" id="KW-1185">Reference proteome</keyword>
<dbReference type="PANTHER" id="PTHR10794">
    <property type="entry name" value="ABHYDROLASE DOMAIN-CONTAINING PROTEIN"/>
    <property type="match status" value="1"/>
</dbReference>
<dbReference type="PANTHER" id="PTHR10794:SF63">
    <property type="entry name" value="ALPHA_BETA HYDROLASE 1, ISOFORM A"/>
    <property type="match status" value="1"/>
</dbReference>
<dbReference type="InterPro" id="IPR012020">
    <property type="entry name" value="ABHD4"/>
</dbReference>
<dbReference type="SUPFAM" id="SSF53474">
    <property type="entry name" value="alpha/beta-Hydrolases"/>
    <property type="match status" value="1"/>
</dbReference>
<dbReference type="GO" id="GO:0034338">
    <property type="term" value="F:short-chain carboxylesterase activity"/>
    <property type="evidence" value="ECO:0007669"/>
    <property type="project" value="TreeGrafter"/>
</dbReference>
<dbReference type="InterPro" id="IPR029058">
    <property type="entry name" value="AB_hydrolase_fold"/>
</dbReference>
<organism evidence="4">
    <name type="scientific">Naegleria gruberi</name>
    <name type="common">Amoeba</name>
    <dbReference type="NCBI Taxonomy" id="5762"/>
    <lineage>
        <taxon>Eukaryota</taxon>
        <taxon>Discoba</taxon>
        <taxon>Heterolobosea</taxon>
        <taxon>Tetramitia</taxon>
        <taxon>Eutetramitia</taxon>
        <taxon>Vahlkampfiidae</taxon>
        <taxon>Naegleria</taxon>
    </lineage>
</organism>
<dbReference type="KEGG" id="ngr:NAEGRDRAFT_54274"/>
<dbReference type="VEuPathDB" id="AmoebaDB:NAEGRDRAFT_54274"/>
<dbReference type="PIRSF" id="PIRSF005211">
    <property type="entry name" value="Ab_hydro_YheT"/>
    <property type="match status" value="1"/>
</dbReference>
<dbReference type="eggNOG" id="KOG1838">
    <property type="taxonomic scope" value="Eukaryota"/>
</dbReference>
<feature type="active site" description="Charge relay system" evidence="2">
    <location>
        <position position="278"/>
    </location>
</feature>
<dbReference type="GO" id="GO:0047372">
    <property type="term" value="F:monoacylglycerol lipase activity"/>
    <property type="evidence" value="ECO:0007669"/>
    <property type="project" value="TreeGrafter"/>
</dbReference>
<dbReference type="Proteomes" id="UP000006671">
    <property type="component" value="Unassembled WGS sequence"/>
</dbReference>
<dbReference type="RefSeq" id="XP_002669355.1">
    <property type="nucleotide sequence ID" value="XM_002669309.1"/>
</dbReference>
<reference evidence="3 4" key="1">
    <citation type="journal article" date="2010" name="Cell">
        <title>The genome of Naegleria gruberi illuminates early eukaryotic versatility.</title>
        <authorList>
            <person name="Fritz-Laylin L.K."/>
            <person name="Prochnik S.E."/>
            <person name="Ginger M.L."/>
            <person name="Dacks J.B."/>
            <person name="Carpenter M.L."/>
            <person name="Field M.C."/>
            <person name="Kuo A."/>
            <person name="Paredez A."/>
            <person name="Chapman J."/>
            <person name="Pham J."/>
            <person name="Shu S."/>
            <person name="Neupane R."/>
            <person name="Cipriano M."/>
            <person name="Mancuso J."/>
            <person name="Tu H."/>
            <person name="Salamov A."/>
            <person name="Lindquist E."/>
            <person name="Shapiro H."/>
            <person name="Lucas S."/>
            <person name="Grigoriev I.V."/>
            <person name="Cande W.Z."/>
            <person name="Fulton C."/>
            <person name="Rokhsar D.S."/>
            <person name="Dawson S.C."/>
        </authorList>
    </citation>
    <scope>NUCLEOTIDE SEQUENCE [LARGE SCALE GENOMIC DNA]</scope>
    <source>
        <strain evidence="3 4">NEG-M</strain>
    </source>
</reference>
<dbReference type="InParanoid" id="D2W2U3"/>
<dbReference type="OrthoDB" id="5954035at2759"/>